<protein>
    <submittedName>
        <fullName evidence="1">Uncharacterized protein</fullName>
    </submittedName>
</protein>
<reference evidence="1 2" key="1">
    <citation type="submission" date="2018-06" db="EMBL/GenBank/DDBJ databases">
        <authorList>
            <consortium name="Pathogen Informatics"/>
            <person name="Doyle S."/>
        </authorList>
    </citation>
    <scope>NUCLEOTIDE SEQUENCE [LARGE SCALE GENOMIC DNA]</scope>
    <source>
        <strain evidence="1 2">NCTC13465</strain>
    </source>
</reference>
<name>A0A2X3F157_KLEPN</name>
<evidence type="ECO:0000313" key="2">
    <source>
        <dbReference type="Proteomes" id="UP000251721"/>
    </source>
</evidence>
<accession>A0A2X3F157</accession>
<organism evidence="1 2">
    <name type="scientific">Klebsiella pneumoniae</name>
    <dbReference type="NCBI Taxonomy" id="573"/>
    <lineage>
        <taxon>Bacteria</taxon>
        <taxon>Pseudomonadati</taxon>
        <taxon>Pseudomonadota</taxon>
        <taxon>Gammaproteobacteria</taxon>
        <taxon>Enterobacterales</taxon>
        <taxon>Enterobacteriaceae</taxon>
        <taxon>Klebsiella/Raoultella group</taxon>
        <taxon>Klebsiella</taxon>
        <taxon>Klebsiella pneumoniae complex</taxon>
    </lineage>
</organism>
<dbReference type="Proteomes" id="UP000251721">
    <property type="component" value="Unassembled WGS sequence"/>
</dbReference>
<dbReference type="EMBL" id="UAWQ01000014">
    <property type="protein sequence ID" value="SQC43446.1"/>
    <property type="molecule type" value="Genomic_DNA"/>
</dbReference>
<evidence type="ECO:0000313" key="1">
    <source>
        <dbReference type="EMBL" id="SQC43446.1"/>
    </source>
</evidence>
<dbReference type="AlphaFoldDB" id="A0A2X3F157"/>
<proteinExistence type="predicted"/>
<sequence>MELASLVRDILRQRHVERLAQHREQDNEAEAEWEIARWRHRSGVVIQRRYELEIAQQDSASCPECWIDWQVIDAAGQEINPMRKQFYNLCQQSFWLAMQAGGEDETSDRIAQITDNPPVNARWGR</sequence>
<gene>
    <name evidence="1" type="ORF">NCTC13465_01928</name>
</gene>